<evidence type="ECO:0000313" key="5">
    <source>
        <dbReference type="EMBL" id="MBD5782367.1"/>
    </source>
</evidence>
<name>A0A927IHK0_9BACT</name>
<keyword evidence="1 4" id="KW-0812">Transmembrane</keyword>
<dbReference type="Proteomes" id="UP000622317">
    <property type="component" value="Unassembled WGS sequence"/>
</dbReference>
<organism evidence="5 6">
    <name type="scientific">Pelagicoccus enzymogenes</name>
    <dbReference type="NCBI Taxonomy" id="2773457"/>
    <lineage>
        <taxon>Bacteria</taxon>
        <taxon>Pseudomonadati</taxon>
        <taxon>Verrucomicrobiota</taxon>
        <taxon>Opitutia</taxon>
        <taxon>Puniceicoccales</taxon>
        <taxon>Pelagicoccaceae</taxon>
        <taxon>Pelagicoccus</taxon>
    </lineage>
</organism>
<gene>
    <name evidence="5" type="ORF">IEN85_22900</name>
</gene>
<protein>
    <submittedName>
        <fullName evidence="5">MFS transporter</fullName>
    </submittedName>
</protein>
<evidence type="ECO:0000256" key="4">
    <source>
        <dbReference type="SAM" id="Phobius"/>
    </source>
</evidence>
<feature type="transmembrane region" description="Helical" evidence="4">
    <location>
        <begin position="166"/>
        <end position="185"/>
    </location>
</feature>
<dbReference type="SUPFAM" id="SSF103473">
    <property type="entry name" value="MFS general substrate transporter"/>
    <property type="match status" value="1"/>
</dbReference>
<dbReference type="PANTHER" id="PTHR23526">
    <property type="entry name" value="INTEGRAL MEMBRANE TRANSPORT PROTEIN-RELATED"/>
    <property type="match status" value="1"/>
</dbReference>
<feature type="transmembrane region" description="Helical" evidence="4">
    <location>
        <begin position="103"/>
        <end position="125"/>
    </location>
</feature>
<feature type="transmembrane region" description="Helical" evidence="4">
    <location>
        <begin position="244"/>
        <end position="267"/>
    </location>
</feature>
<comment type="caution">
    <text evidence="5">The sequence shown here is derived from an EMBL/GenBank/DDBJ whole genome shotgun (WGS) entry which is preliminary data.</text>
</comment>
<dbReference type="AlphaFoldDB" id="A0A927IHK0"/>
<proteinExistence type="predicted"/>
<dbReference type="PANTHER" id="PTHR23526:SF2">
    <property type="entry name" value="MAJOR FACILITATOR SUPERFAMILY (MFS) PROFILE DOMAIN-CONTAINING PROTEIN"/>
    <property type="match status" value="1"/>
</dbReference>
<dbReference type="Pfam" id="PF07690">
    <property type="entry name" value="MFS_1"/>
    <property type="match status" value="1"/>
</dbReference>
<keyword evidence="2 4" id="KW-1133">Transmembrane helix</keyword>
<feature type="transmembrane region" description="Helical" evidence="4">
    <location>
        <begin position="21"/>
        <end position="43"/>
    </location>
</feature>
<evidence type="ECO:0000256" key="2">
    <source>
        <dbReference type="ARBA" id="ARBA00022989"/>
    </source>
</evidence>
<dbReference type="EMBL" id="JACYFG010000060">
    <property type="protein sequence ID" value="MBD5782367.1"/>
    <property type="molecule type" value="Genomic_DNA"/>
</dbReference>
<feature type="transmembrane region" description="Helical" evidence="4">
    <location>
        <begin position="214"/>
        <end position="232"/>
    </location>
</feature>
<keyword evidence="6" id="KW-1185">Reference proteome</keyword>
<feature type="transmembrane region" description="Helical" evidence="4">
    <location>
        <begin position="49"/>
        <end position="69"/>
    </location>
</feature>
<dbReference type="Gene3D" id="1.20.1250.20">
    <property type="entry name" value="MFS general substrate transporter like domains"/>
    <property type="match status" value="1"/>
</dbReference>
<dbReference type="RefSeq" id="WP_191619452.1">
    <property type="nucleotide sequence ID" value="NZ_JACYFG010000060.1"/>
</dbReference>
<reference evidence="5" key="1">
    <citation type="submission" date="2020-09" db="EMBL/GenBank/DDBJ databases">
        <title>Pelagicoccus enzymogenes sp. nov. with an EPS production, isolated from marine sediment.</title>
        <authorList>
            <person name="Feng X."/>
        </authorList>
    </citation>
    <scope>NUCLEOTIDE SEQUENCE</scope>
    <source>
        <strain evidence="5">NFK12</strain>
    </source>
</reference>
<feature type="transmembrane region" description="Helical" evidence="4">
    <location>
        <begin position="81"/>
        <end position="97"/>
    </location>
</feature>
<feature type="transmembrane region" description="Helical" evidence="4">
    <location>
        <begin position="341"/>
        <end position="365"/>
    </location>
</feature>
<evidence type="ECO:0000256" key="1">
    <source>
        <dbReference type="ARBA" id="ARBA00022692"/>
    </source>
</evidence>
<evidence type="ECO:0000256" key="3">
    <source>
        <dbReference type="ARBA" id="ARBA00023136"/>
    </source>
</evidence>
<evidence type="ECO:0000313" key="6">
    <source>
        <dbReference type="Proteomes" id="UP000622317"/>
    </source>
</evidence>
<keyword evidence="3 4" id="KW-0472">Membrane</keyword>
<feature type="transmembrane region" description="Helical" evidence="4">
    <location>
        <begin position="306"/>
        <end position="329"/>
    </location>
</feature>
<accession>A0A927IHK0</accession>
<feature type="transmembrane region" description="Helical" evidence="4">
    <location>
        <begin position="137"/>
        <end position="160"/>
    </location>
</feature>
<dbReference type="InterPro" id="IPR052528">
    <property type="entry name" value="Sugar_transport-like"/>
</dbReference>
<feature type="transmembrane region" description="Helical" evidence="4">
    <location>
        <begin position="371"/>
        <end position="395"/>
    </location>
</feature>
<dbReference type="GO" id="GO:0022857">
    <property type="term" value="F:transmembrane transporter activity"/>
    <property type="evidence" value="ECO:0007669"/>
    <property type="project" value="InterPro"/>
</dbReference>
<dbReference type="InterPro" id="IPR036259">
    <property type="entry name" value="MFS_trans_sf"/>
</dbReference>
<feature type="transmembrane region" description="Helical" evidence="4">
    <location>
        <begin position="279"/>
        <end position="300"/>
    </location>
</feature>
<dbReference type="InterPro" id="IPR011701">
    <property type="entry name" value="MFS"/>
</dbReference>
<sequence>MLADEQKTKQTFRWDCVRGGLSGIVETGYGGFALIVAIGIFHAPDTVKGIIAAAGPLGLLCNPLSLSLFSRMNFTASQLTAWIAYLSGIALAIASFAETLLGFLIPACFAFALSAQSMPLLVQIWTFNYPSNKRGAYLSISMMVNVAAAFGFSVLGGWILDTNIETYRWVFLAIALAYILTGVAVSRIPSSSVPKGVAQNPLQNLGYAIEDKKFGVLLVSWMFLGFGNLMVLPLRVEYLLQPEYGIVASKLTVMMVTIGIPAAFRFLTSRVWGYLFDHLDFMLLRIVLNAMIMFSIILFLTTANMWVIYASAAVLGTAMAGANISWSLWVTKFAKPERASAYMSVHTFTTGIRGILAPFLGFYLISGMGATGTAIVGSSLVFVSIVIVSAMYVTLRRSGRPVQA</sequence>